<dbReference type="Pfam" id="PF01569">
    <property type="entry name" value="PAP2"/>
    <property type="match status" value="1"/>
</dbReference>
<dbReference type="EMBL" id="JACSPU010000003">
    <property type="protein sequence ID" value="MBD8015310.1"/>
    <property type="molecule type" value="Genomic_DNA"/>
</dbReference>
<feature type="domain" description="Phosphatidic acid phosphatase type 2/haloperoxidase" evidence="2">
    <location>
        <begin position="90"/>
        <end position="203"/>
    </location>
</feature>
<keyword evidence="1" id="KW-0472">Membrane</keyword>
<feature type="transmembrane region" description="Helical" evidence="1">
    <location>
        <begin position="130"/>
        <end position="149"/>
    </location>
</feature>
<protein>
    <submittedName>
        <fullName evidence="3">Phosphatase PAP2 family protein</fullName>
    </submittedName>
</protein>
<dbReference type="InterPro" id="IPR036938">
    <property type="entry name" value="PAP2/HPO_sf"/>
</dbReference>
<evidence type="ECO:0000313" key="3">
    <source>
        <dbReference type="EMBL" id="MBD8015310.1"/>
    </source>
</evidence>
<reference evidence="3 4" key="1">
    <citation type="submission" date="2020-08" db="EMBL/GenBank/DDBJ databases">
        <title>A Genomic Blueprint of the Chicken Gut Microbiome.</title>
        <authorList>
            <person name="Gilroy R."/>
            <person name="Ravi A."/>
            <person name="Getino M."/>
            <person name="Pursley I."/>
            <person name="Horton D.L."/>
            <person name="Alikhan N.-F."/>
            <person name="Baker D."/>
            <person name="Gharbi K."/>
            <person name="Hall N."/>
            <person name="Watson M."/>
            <person name="Adriaenssens E.M."/>
            <person name="Foster-Nyarko E."/>
            <person name="Jarju S."/>
            <person name="Secka A."/>
            <person name="Antonio M."/>
            <person name="Oren A."/>
            <person name="Chaudhuri R."/>
            <person name="La Ragione R.M."/>
            <person name="Hildebrand F."/>
            <person name="Pallen M.J."/>
        </authorList>
    </citation>
    <scope>NUCLEOTIDE SEQUENCE [LARGE SCALE GENOMIC DNA]</scope>
    <source>
        <strain evidence="3 4">Sa1BUA13</strain>
    </source>
</reference>
<dbReference type="PANTHER" id="PTHR14969:SF13">
    <property type="entry name" value="AT30094P"/>
    <property type="match status" value="1"/>
</dbReference>
<name>A0ABR8WE63_9BACL</name>
<feature type="transmembrane region" description="Helical" evidence="1">
    <location>
        <begin position="161"/>
        <end position="178"/>
    </location>
</feature>
<feature type="transmembrane region" description="Helical" evidence="1">
    <location>
        <begin position="20"/>
        <end position="38"/>
    </location>
</feature>
<dbReference type="InterPro" id="IPR000326">
    <property type="entry name" value="PAP2/HPO"/>
</dbReference>
<evidence type="ECO:0000259" key="2">
    <source>
        <dbReference type="SMART" id="SM00014"/>
    </source>
</evidence>
<feature type="transmembrane region" description="Helical" evidence="1">
    <location>
        <begin position="69"/>
        <end position="86"/>
    </location>
</feature>
<comment type="caution">
    <text evidence="3">The sequence shown here is derived from an EMBL/GenBank/DDBJ whole genome shotgun (WGS) entry which is preliminary data.</text>
</comment>
<dbReference type="CDD" id="cd03392">
    <property type="entry name" value="PAP2_like_2"/>
    <property type="match status" value="1"/>
</dbReference>
<sequence>MAYGKLWVMMKEVNAMKRLFYPLAVAALLGFFAILVNYSNESVIRIDQSAAELLDGRVLLDGMSFIGDPWMIITVSLLLLVYLWVFRKNYRGMLFVFFSVGLGNVLNQLMKEWFERPRPESPHDLESFSFPSNHAMVGLLYLFTVAYFLSEASTSRKSKVIIWALAVALAVTVALSRVAGGEHYFSDVAAGSLLGYAWFVGVAVWYEIRERQFRNKAKAQKEEEFLD</sequence>
<feature type="transmembrane region" description="Helical" evidence="1">
    <location>
        <begin position="93"/>
        <end position="110"/>
    </location>
</feature>
<dbReference type="RefSeq" id="WP_191715495.1">
    <property type="nucleotide sequence ID" value="NZ_JACSPU010000003.1"/>
</dbReference>
<keyword evidence="1" id="KW-0812">Transmembrane</keyword>
<proteinExistence type="predicted"/>
<dbReference type="SMART" id="SM00014">
    <property type="entry name" value="acidPPc"/>
    <property type="match status" value="1"/>
</dbReference>
<keyword evidence="4" id="KW-1185">Reference proteome</keyword>
<feature type="transmembrane region" description="Helical" evidence="1">
    <location>
        <begin position="184"/>
        <end position="206"/>
    </location>
</feature>
<organism evidence="3 4">
    <name type="scientific">Planococcus wigleyi</name>
    <dbReference type="NCBI Taxonomy" id="2762216"/>
    <lineage>
        <taxon>Bacteria</taxon>
        <taxon>Bacillati</taxon>
        <taxon>Bacillota</taxon>
        <taxon>Bacilli</taxon>
        <taxon>Bacillales</taxon>
        <taxon>Caryophanaceae</taxon>
        <taxon>Planococcus</taxon>
    </lineage>
</organism>
<evidence type="ECO:0000313" key="4">
    <source>
        <dbReference type="Proteomes" id="UP000658980"/>
    </source>
</evidence>
<evidence type="ECO:0000256" key="1">
    <source>
        <dbReference type="SAM" id="Phobius"/>
    </source>
</evidence>
<dbReference type="Proteomes" id="UP000658980">
    <property type="component" value="Unassembled WGS sequence"/>
</dbReference>
<dbReference type="PANTHER" id="PTHR14969">
    <property type="entry name" value="SPHINGOSINE-1-PHOSPHATE PHOSPHOHYDROLASE"/>
    <property type="match status" value="1"/>
</dbReference>
<dbReference type="SUPFAM" id="SSF48317">
    <property type="entry name" value="Acid phosphatase/Vanadium-dependent haloperoxidase"/>
    <property type="match status" value="1"/>
</dbReference>
<dbReference type="Gene3D" id="1.20.144.10">
    <property type="entry name" value="Phosphatidic acid phosphatase type 2/haloperoxidase"/>
    <property type="match status" value="2"/>
</dbReference>
<keyword evidence="1" id="KW-1133">Transmembrane helix</keyword>
<gene>
    <name evidence="3" type="ORF">H9630_10810</name>
</gene>
<accession>A0ABR8WE63</accession>